<feature type="region of interest" description="Disordered" evidence="1">
    <location>
        <begin position="224"/>
        <end position="249"/>
    </location>
</feature>
<dbReference type="EMBL" id="CAACVS010000032">
    <property type="protein sequence ID" value="VEU34557.1"/>
    <property type="molecule type" value="Genomic_DNA"/>
</dbReference>
<keyword evidence="3" id="KW-1185">Reference proteome</keyword>
<dbReference type="AlphaFoldDB" id="A0A448YXG8"/>
<evidence type="ECO:0000313" key="3">
    <source>
        <dbReference type="Proteomes" id="UP000291116"/>
    </source>
</evidence>
<accession>A0A448YXG8</accession>
<organism evidence="2 3">
    <name type="scientific">Pseudo-nitzschia multistriata</name>
    <dbReference type="NCBI Taxonomy" id="183589"/>
    <lineage>
        <taxon>Eukaryota</taxon>
        <taxon>Sar</taxon>
        <taxon>Stramenopiles</taxon>
        <taxon>Ochrophyta</taxon>
        <taxon>Bacillariophyta</taxon>
        <taxon>Bacillariophyceae</taxon>
        <taxon>Bacillariophycidae</taxon>
        <taxon>Bacillariales</taxon>
        <taxon>Bacillariaceae</taxon>
        <taxon>Pseudo-nitzschia</taxon>
    </lineage>
</organism>
<evidence type="ECO:0000256" key="1">
    <source>
        <dbReference type="SAM" id="MobiDB-lite"/>
    </source>
</evidence>
<gene>
    <name evidence="2" type="ORF">PSNMU_V1.4_AUG-EV-PASAV3_0012640</name>
</gene>
<feature type="region of interest" description="Disordered" evidence="1">
    <location>
        <begin position="1"/>
        <end position="22"/>
    </location>
</feature>
<sequence length="280" mass="31115">MSFSTTTSITQKDVSLSSEWAPSEWAETDTQMIPGNVDGEMLPASAFQAAGKVLKQWLSDGQQEPDQCYQNHLNNCNSAIAVIPCDSSASSTEHDDATADLASLMEVDEEIGENLLGDEVFGGPCEITEDSQLHFGYSLSAVSHEDKTLMNSISAMNMEDDMSEEDRRFLAPLLVENTSTSMDYDAGYIVTDDEVLHQPCASSPSAIVDQQRYQEIMKKLEASMNRSQETRKSLTMKTPKTEKYNRRRSITGVLSSIESSSRQLQNFLQTVKQRKQRTPV</sequence>
<proteinExistence type="predicted"/>
<dbReference type="Proteomes" id="UP000291116">
    <property type="component" value="Unassembled WGS sequence"/>
</dbReference>
<reference evidence="2 3" key="1">
    <citation type="submission" date="2019-01" db="EMBL/GenBank/DDBJ databases">
        <authorList>
            <person name="Ferrante I. M."/>
        </authorList>
    </citation>
    <scope>NUCLEOTIDE SEQUENCE [LARGE SCALE GENOMIC DNA]</scope>
    <source>
        <strain evidence="2 3">B856</strain>
    </source>
</reference>
<dbReference type="OrthoDB" id="46626at2759"/>
<protein>
    <submittedName>
        <fullName evidence="2">Uncharacterized protein</fullName>
    </submittedName>
</protein>
<name>A0A448YXG8_9STRA</name>
<feature type="compositionally biased region" description="Polar residues" evidence="1">
    <location>
        <begin position="1"/>
        <end position="20"/>
    </location>
</feature>
<evidence type="ECO:0000313" key="2">
    <source>
        <dbReference type="EMBL" id="VEU34557.1"/>
    </source>
</evidence>